<dbReference type="AlphaFoldDB" id="A0A316AG23"/>
<feature type="compositionally biased region" description="Low complexity" evidence="1">
    <location>
        <begin position="156"/>
        <end position="171"/>
    </location>
</feature>
<feature type="compositionally biased region" description="Basic and acidic residues" evidence="1">
    <location>
        <begin position="10"/>
        <end position="23"/>
    </location>
</feature>
<reference evidence="2 3" key="1">
    <citation type="submission" date="2018-03" db="EMBL/GenBank/DDBJ databases">
        <title>Genomic Encyclopedia of Archaeal and Bacterial Type Strains, Phase II (KMG-II): from individual species to whole genera.</title>
        <authorList>
            <person name="Goeker M."/>
        </authorList>
    </citation>
    <scope>NUCLEOTIDE SEQUENCE [LARGE SCALE GENOMIC DNA]</scope>
    <source>
        <strain evidence="2 3">DSM 44889</strain>
    </source>
</reference>
<feature type="compositionally biased region" description="Low complexity" evidence="1">
    <location>
        <begin position="113"/>
        <end position="137"/>
    </location>
</feature>
<name>A0A316AG23_9ACTN</name>
<dbReference type="EMBL" id="QGDQ01000001">
    <property type="protein sequence ID" value="PWJ56208.1"/>
    <property type="molecule type" value="Genomic_DNA"/>
</dbReference>
<accession>A0A316AG23</accession>
<evidence type="ECO:0000256" key="1">
    <source>
        <dbReference type="SAM" id="MobiDB-lite"/>
    </source>
</evidence>
<evidence type="ECO:0000313" key="2">
    <source>
        <dbReference type="EMBL" id="PWJ56208.1"/>
    </source>
</evidence>
<comment type="caution">
    <text evidence="2">The sequence shown here is derived from an EMBL/GenBank/DDBJ whole genome shotgun (WGS) entry which is preliminary data.</text>
</comment>
<feature type="region of interest" description="Disordered" evidence="1">
    <location>
        <begin position="1"/>
        <end position="23"/>
    </location>
</feature>
<feature type="compositionally biased region" description="Basic and acidic residues" evidence="1">
    <location>
        <begin position="142"/>
        <end position="151"/>
    </location>
</feature>
<dbReference type="Proteomes" id="UP000245469">
    <property type="component" value="Unassembled WGS sequence"/>
</dbReference>
<sequence>MTIGQTTDRPAARDDADGSPSRVDEVVRVALTVPGVTGVRIEPDTDGSALLRLELAPGADEQQVAAAVQAALAREAAVGPVASDTASDAASAGAPGVEPGPGPVALVAPVAAAAGTPSPSSSPAAEAPRAAARVPMPALTPERPERADRPRTGRISVPPLSASSVAATPAPQWLNDSAPEPKGEGSERLVLERVQVVTEGLSTTATVVLVRGRAVHTGVAESANTPAGGPRALASATLRALESAAGGSLRAEIEAVRPCELDGRAAVTVMIGTASSRGSEQLVGSALEGGTQPAVVRAVLAACNRRLAPELR</sequence>
<keyword evidence="3" id="KW-1185">Reference proteome</keyword>
<feature type="region of interest" description="Disordered" evidence="1">
    <location>
        <begin position="113"/>
        <end position="187"/>
    </location>
</feature>
<proteinExistence type="predicted"/>
<gene>
    <name evidence="2" type="ORF">BXY45_101183</name>
</gene>
<protein>
    <submittedName>
        <fullName evidence="2">Uncharacterized protein</fullName>
    </submittedName>
</protein>
<dbReference type="RefSeq" id="WP_109772402.1">
    <property type="nucleotide sequence ID" value="NZ_QGDQ01000001.1"/>
</dbReference>
<evidence type="ECO:0000313" key="3">
    <source>
        <dbReference type="Proteomes" id="UP000245469"/>
    </source>
</evidence>
<organism evidence="2 3">
    <name type="scientific">Quadrisphaera granulorum</name>
    <dbReference type="NCBI Taxonomy" id="317664"/>
    <lineage>
        <taxon>Bacteria</taxon>
        <taxon>Bacillati</taxon>
        <taxon>Actinomycetota</taxon>
        <taxon>Actinomycetes</taxon>
        <taxon>Kineosporiales</taxon>
        <taxon>Kineosporiaceae</taxon>
        <taxon>Quadrisphaera</taxon>
    </lineage>
</organism>
<dbReference type="OrthoDB" id="9959015at2"/>